<evidence type="ECO:0000313" key="2">
    <source>
        <dbReference type="EMBL" id="CAG2253552.1"/>
    </source>
</evidence>
<gene>
    <name evidence="2" type="ORF">MEDL_65097</name>
</gene>
<protein>
    <recommendedName>
        <fullName evidence="4">B box-type domain-containing protein</fullName>
    </recommendedName>
</protein>
<sequence>MYCQKHQCPCCTKCWRESHNACRDIVELDDVIQNAKTSNALCDIEEALAEVAENMQNIRQHQQDTLSTLKEKRKEIESEIKMIRIKINNHLDNLQEDFMKQLYAVEDKENSKYYQLEREEKEVEECQRNIINIKQHATDLQMFLSMKQIEEEVSSKDKFLRSLCQDGDLKQHSIVYEINETIQNIMSDINSFGEVNIEAKPCNIVLSTKKTKQAQIMVPIVQSRSVENILLKIDKTISTQGDFTPGCCFLPDGRLVFTYSKEGTIKVFNLEGSKDFEMEIPCGAFDIEYISDNKILAVTSGESDKQCITIVDLERKAIKKKISLSSDNYGIVLKDNALIYSAYKKVYERSILLCLRNYNQSLR</sequence>
<dbReference type="Gene3D" id="2.130.10.10">
    <property type="entry name" value="YVTN repeat-like/Quinoprotein amine dehydrogenase"/>
    <property type="match status" value="1"/>
</dbReference>
<dbReference type="EMBL" id="CAJPWZ010003154">
    <property type="protein sequence ID" value="CAG2253552.1"/>
    <property type="molecule type" value="Genomic_DNA"/>
</dbReference>
<evidence type="ECO:0000256" key="1">
    <source>
        <dbReference type="SAM" id="Coils"/>
    </source>
</evidence>
<dbReference type="InterPro" id="IPR015943">
    <property type="entry name" value="WD40/YVTN_repeat-like_dom_sf"/>
</dbReference>
<dbReference type="Proteomes" id="UP000683360">
    <property type="component" value="Unassembled WGS sequence"/>
</dbReference>
<comment type="caution">
    <text evidence="2">The sequence shown here is derived from an EMBL/GenBank/DDBJ whole genome shotgun (WGS) entry which is preliminary data.</text>
</comment>
<evidence type="ECO:0000313" key="3">
    <source>
        <dbReference type="Proteomes" id="UP000683360"/>
    </source>
</evidence>
<proteinExistence type="predicted"/>
<accession>A0A8S3VEN0</accession>
<keyword evidence="3" id="KW-1185">Reference proteome</keyword>
<reference evidence="2" key="1">
    <citation type="submission" date="2021-03" db="EMBL/GenBank/DDBJ databases">
        <authorList>
            <person name="Bekaert M."/>
        </authorList>
    </citation>
    <scope>NUCLEOTIDE SEQUENCE</scope>
</reference>
<keyword evidence="1" id="KW-0175">Coiled coil</keyword>
<dbReference type="AlphaFoldDB" id="A0A8S3VEN0"/>
<feature type="coiled-coil region" evidence="1">
    <location>
        <begin position="44"/>
        <end position="136"/>
    </location>
</feature>
<dbReference type="SUPFAM" id="SSF50969">
    <property type="entry name" value="YVTN repeat-like/Quinoprotein amine dehydrogenase"/>
    <property type="match status" value="1"/>
</dbReference>
<dbReference type="InterPro" id="IPR011044">
    <property type="entry name" value="Quino_amine_DH_bsu"/>
</dbReference>
<evidence type="ECO:0008006" key="4">
    <source>
        <dbReference type="Google" id="ProtNLM"/>
    </source>
</evidence>
<organism evidence="2 3">
    <name type="scientific">Mytilus edulis</name>
    <name type="common">Blue mussel</name>
    <dbReference type="NCBI Taxonomy" id="6550"/>
    <lineage>
        <taxon>Eukaryota</taxon>
        <taxon>Metazoa</taxon>
        <taxon>Spiralia</taxon>
        <taxon>Lophotrochozoa</taxon>
        <taxon>Mollusca</taxon>
        <taxon>Bivalvia</taxon>
        <taxon>Autobranchia</taxon>
        <taxon>Pteriomorphia</taxon>
        <taxon>Mytilida</taxon>
        <taxon>Mytiloidea</taxon>
        <taxon>Mytilidae</taxon>
        <taxon>Mytilinae</taxon>
        <taxon>Mytilus</taxon>
    </lineage>
</organism>
<name>A0A8S3VEN0_MYTED</name>